<accession>A0A061S7P6</accession>
<organism evidence="1">
    <name type="scientific">Tetraselmis sp. GSL018</name>
    <dbReference type="NCBI Taxonomy" id="582737"/>
    <lineage>
        <taxon>Eukaryota</taxon>
        <taxon>Viridiplantae</taxon>
        <taxon>Chlorophyta</taxon>
        <taxon>core chlorophytes</taxon>
        <taxon>Chlorodendrophyceae</taxon>
        <taxon>Chlorodendrales</taxon>
        <taxon>Chlorodendraceae</taxon>
        <taxon>Tetraselmis</taxon>
    </lineage>
</organism>
<dbReference type="EMBL" id="GBEZ01006346">
    <property type="protein sequence ID" value="JAC79044.1"/>
    <property type="molecule type" value="Transcribed_RNA"/>
</dbReference>
<feature type="non-terminal residue" evidence="1">
    <location>
        <position position="65"/>
    </location>
</feature>
<gene>
    <name evidence="1" type="ORF">TSPGSL018_13689</name>
</gene>
<reference evidence="1" key="1">
    <citation type="submission" date="2014-05" db="EMBL/GenBank/DDBJ databases">
        <title>The transcriptome of the halophilic microalga Tetraselmis sp. GSL018 isolated from the Great Salt Lake, Utah.</title>
        <authorList>
            <person name="Jinkerson R.E."/>
            <person name="D'Adamo S."/>
            <person name="Posewitz M.C."/>
        </authorList>
    </citation>
    <scope>NUCLEOTIDE SEQUENCE</scope>
    <source>
        <strain evidence="1">GSL018</strain>
    </source>
</reference>
<protein>
    <submittedName>
        <fullName evidence="1">Uncharacterized protein</fullName>
    </submittedName>
</protein>
<sequence length="65" mass="7530">VSVHRLADRQNSFKMTLSKNKLHIPNLIVFSVEIASDFPPIPWRIPEQTGRQPWECTESWVLPST</sequence>
<proteinExistence type="predicted"/>
<evidence type="ECO:0000313" key="1">
    <source>
        <dbReference type="EMBL" id="JAC79044.1"/>
    </source>
</evidence>
<name>A0A061S7P6_9CHLO</name>
<dbReference type="AlphaFoldDB" id="A0A061S7P6"/>
<feature type="non-terminal residue" evidence="1">
    <location>
        <position position="1"/>
    </location>
</feature>